<comment type="similarity">
    <text evidence="2 4">Belongs to the 2-oxoacid dehydrogenase family.</text>
</comment>
<feature type="domain" description="Peripheral subunit-binding (PSBD)" evidence="6">
    <location>
        <begin position="122"/>
        <end position="159"/>
    </location>
</feature>
<dbReference type="Gene3D" id="2.40.50.100">
    <property type="match status" value="1"/>
</dbReference>
<dbReference type="InterPro" id="IPR000089">
    <property type="entry name" value="Biotin_lipoyl"/>
</dbReference>
<dbReference type="InterPro" id="IPR045257">
    <property type="entry name" value="E2/Pdx1"/>
</dbReference>
<proteinExistence type="inferred from homology"/>
<dbReference type="CDD" id="cd06849">
    <property type="entry name" value="lipoyl_domain"/>
    <property type="match status" value="1"/>
</dbReference>
<dbReference type="FunFam" id="2.40.50.100:FF:000010">
    <property type="entry name" value="Acetyltransferase component of pyruvate dehydrogenase complex"/>
    <property type="match status" value="1"/>
</dbReference>
<dbReference type="PANTHER" id="PTHR23151:SF90">
    <property type="entry name" value="DIHYDROLIPOYLLYSINE-RESIDUE ACETYLTRANSFERASE COMPONENT OF PYRUVATE DEHYDROGENASE COMPLEX, MITOCHONDRIAL-RELATED"/>
    <property type="match status" value="1"/>
</dbReference>
<keyword evidence="4 7" id="KW-0808">Transferase</keyword>
<evidence type="ECO:0000256" key="1">
    <source>
        <dbReference type="ARBA" id="ARBA00001938"/>
    </source>
</evidence>
<gene>
    <name evidence="7" type="ORF">MELA_02511</name>
</gene>
<evidence type="ECO:0000256" key="2">
    <source>
        <dbReference type="ARBA" id="ARBA00007317"/>
    </source>
</evidence>
<evidence type="ECO:0000259" key="6">
    <source>
        <dbReference type="PROSITE" id="PS51826"/>
    </source>
</evidence>
<evidence type="ECO:0000313" key="8">
    <source>
        <dbReference type="Proteomes" id="UP000334340"/>
    </source>
</evidence>
<dbReference type="PROSITE" id="PS51826">
    <property type="entry name" value="PSBD"/>
    <property type="match status" value="1"/>
</dbReference>
<protein>
    <recommendedName>
        <fullName evidence="4">Dihydrolipoamide acetyltransferase component of pyruvate dehydrogenase complex</fullName>
        <ecNumber evidence="4">2.3.1.-</ecNumber>
    </recommendedName>
</protein>
<dbReference type="PROSITE" id="PS00189">
    <property type="entry name" value="LIPOYL"/>
    <property type="match status" value="1"/>
</dbReference>
<dbReference type="InterPro" id="IPR003016">
    <property type="entry name" value="2-oxoA_DH_lipoyl-BS"/>
</dbReference>
<dbReference type="InterPro" id="IPR001078">
    <property type="entry name" value="2-oxoacid_DH_actylTfrase"/>
</dbReference>
<evidence type="ECO:0000313" key="7">
    <source>
        <dbReference type="EMBL" id="VUZ86115.1"/>
    </source>
</evidence>
<keyword evidence="4 7" id="KW-0012">Acyltransferase</keyword>
<reference evidence="7 8" key="1">
    <citation type="submission" date="2019-07" db="EMBL/GenBank/DDBJ databases">
        <authorList>
            <person name="Cremers G."/>
        </authorList>
    </citation>
    <scope>NUCLEOTIDE SEQUENCE [LARGE SCALE GENOMIC DNA]</scope>
</reference>
<dbReference type="Pfam" id="PF02817">
    <property type="entry name" value="E3_binding"/>
    <property type="match status" value="1"/>
</dbReference>
<dbReference type="EC" id="2.3.1.-" evidence="4"/>
<evidence type="ECO:0000256" key="3">
    <source>
        <dbReference type="ARBA" id="ARBA00022823"/>
    </source>
</evidence>
<dbReference type="GO" id="GO:0045254">
    <property type="term" value="C:pyruvate dehydrogenase complex"/>
    <property type="evidence" value="ECO:0007669"/>
    <property type="project" value="InterPro"/>
</dbReference>
<accession>A0A564ZLB2</accession>
<dbReference type="Gene3D" id="4.10.320.10">
    <property type="entry name" value="E3-binding domain"/>
    <property type="match status" value="1"/>
</dbReference>
<evidence type="ECO:0000256" key="4">
    <source>
        <dbReference type="RuleBase" id="RU003423"/>
    </source>
</evidence>
<comment type="cofactor">
    <cofactor evidence="1 4">
        <name>(R)-lipoate</name>
        <dbReference type="ChEBI" id="CHEBI:83088"/>
    </cofactor>
</comment>
<dbReference type="Gene3D" id="3.30.559.10">
    <property type="entry name" value="Chloramphenicol acetyltransferase-like domain"/>
    <property type="match status" value="1"/>
</dbReference>
<feature type="domain" description="Lipoyl-binding" evidence="5">
    <location>
        <begin position="2"/>
        <end position="80"/>
    </location>
</feature>
<dbReference type="InterPro" id="IPR036625">
    <property type="entry name" value="E3-bd_dom_sf"/>
</dbReference>
<dbReference type="SUPFAM" id="SSF51230">
    <property type="entry name" value="Single hybrid motif"/>
    <property type="match status" value="1"/>
</dbReference>
<keyword evidence="7" id="KW-0670">Pyruvate</keyword>
<evidence type="ECO:0000259" key="5">
    <source>
        <dbReference type="PROSITE" id="PS50968"/>
    </source>
</evidence>
<keyword evidence="8" id="KW-1185">Reference proteome</keyword>
<dbReference type="SUPFAM" id="SSF47005">
    <property type="entry name" value="Peripheral subunit-binding domain of 2-oxo acid dehydrogenase complex"/>
    <property type="match status" value="1"/>
</dbReference>
<dbReference type="AlphaFoldDB" id="A0A564ZLB2"/>
<dbReference type="InterPro" id="IPR004167">
    <property type="entry name" value="PSBD"/>
</dbReference>
<dbReference type="PANTHER" id="PTHR23151">
    <property type="entry name" value="DIHYDROLIPOAMIDE ACETYL/SUCCINYL-TRANSFERASE-RELATED"/>
    <property type="match status" value="1"/>
</dbReference>
<keyword evidence="3 4" id="KW-0450">Lipoyl</keyword>
<dbReference type="GO" id="GO:0016746">
    <property type="term" value="F:acyltransferase activity"/>
    <property type="evidence" value="ECO:0007669"/>
    <property type="project" value="UniProtKB-KW"/>
</dbReference>
<name>A0A564ZLB2_9BACT</name>
<dbReference type="EMBL" id="CABIKM010000044">
    <property type="protein sequence ID" value="VUZ86115.1"/>
    <property type="molecule type" value="Genomic_DNA"/>
</dbReference>
<dbReference type="Pfam" id="PF00364">
    <property type="entry name" value="Biotin_lipoyl"/>
    <property type="match status" value="1"/>
</dbReference>
<dbReference type="SUPFAM" id="SSF52777">
    <property type="entry name" value="CoA-dependent acyltransferases"/>
    <property type="match status" value="1"/>
</dbReference>
<organism evidence="7 8">
    <name type="scientific">Candidatus Methylomirabilis lanthanidiphila</name>
    <dbReference type="NCBI Taxonomy" id="2211376"/>
    <lineage>
        <taxon>Bacteria</taxon>
        <taxon>Candidatus Methylomirabilota</taxon>
        <taxon>Candidatus Methylomirabilia</taxon>
        <taxon>Candidatus Methylomirabilales</taxon>
        <taxon>Candidatus Methylomirabilaceae</taxon>
        <taxon>Candidatus Methylomirabilis</taxon>
    </lineage>
</organism>
<dbReference type="GO" id="GO:0006086">
    <property type="term" value="P:pyruvate decarboxylation to acetyl-CoA"/>
    <property type="evidence" value="ECO:0007669"/>
    <property type="project" value="InterPro"/>
</dbReference>
<dbReference type="PROSITE" id="PS50968">
    <property type="entry name" value="BIOTINYL_LIPOYL"/>
    <property type="match status" value="1"/>
</dbReference>
<dbReference type="InterPro" id="IPR023213">
    <property type="entry name" value="CAT-like_dom_sf"/>
</dbReference>
<sequence>MAISVVMPRLSDTMEEGKILRWLKKEGDRVEGGDIIAEVQTDKADIEMEAFGSGILRKILIGAGQSAPVGRQIGVIAEADEDISALLSSVAGSAIQTAMSAQSGASTPLAPAHQMVTSGRVKASPLARRLARAQGIDLAVVKGSGPGGRVIRRDVDAVTSVTTATGRRAPSISPTPMTAERAVARAPSTSPVEFEDRELSPMRRAIAKRVAQSMATVPHFYLTVEVAMEKAAELREAMQVQASDLKVTFTDIIIRAVAMALGRHPAMNVSFMDDRIRVYSQVNIGIAVALEEGLINPVLRDCGRKSLMQIASEAKSLVERARALKLRPEEYTGATFTVSNLGMYEIDEFTAIINPPEAAILAIGRIQNKPVVVNGTVQIAQRMRMTLSCDHRAVDGATGATFLQEVKWLLEHPLHLVL</sequence>
<dbReference type="Pfam" id="PF00198">
    <property type="entry name" value="2-oxoacid_dh"/>
    <property type="match status" value="1"/>
</dbReference>
<dbReference type="Proteomes" id="UP000334340">
    <property type="component" value="Unassembled WGS sequence"/>
</dbReference>
<dbReference type="InterPro" id="IPR011053">
    <property type="entry name" value="Single_hybrid_motif"/>
</dbReference>